<accession>A0A4R2IZI0</accession>
<feature type="transmembrane region" description="Helical" evidence="2">
    <location>
        <begin position="116"/>
        <end position="137"/>
    </location>
</feature>
<protein>
    <recommendedName>
        <fullName evidence="5">FAR-17a/AIG1-like protein</fullName>
    </recommendedName>
</protein>
<feature type="transmembrane region" description="Helical" evidence="2">
    <location>
        <begin position="90"/>
        <end position="110"/>
    </location>
</feature>
<keyword evidence="2" id="KW-0812">Transmembrane</keyword>
<dbReference type="AlphaFoldDB" id="A0A4R2IZI0"/>
<reference evidence="3 4" key="1">
    <citation type="submission" date="2019-03" db="EMBL/GenBank/DDBJ databases">
        <title>Genomic Encyclopedia of Type Strains, Phase IV (KMG-IV): sequencing the most valuable type-strain genomes for metagenomic binning, comparative biology and taxonomic classification.</title>
        <authorList>
            <person name="Goeker M."/>
        </authorList>
    </citation>
    <scope>NUCLEOTIDE SEQUENCE [LARGE SCALE GENOMIC DNA]</scope>
    <source>
        <strain evidence="3 4">DSM 45934</strain>
    </source>
</reference>
<comment type="caution">
    <text evidence="3">The sequence shown here is derived from an EMBL/GenBank/DDBJ whole genome shotgun (WGS) entry which is preliminary data.</text>
</comment>
<evidence type="ECO:0000256" key="1">
    <source>
        <dbReference type="SAM" id="MobiDB-lite"/>
    </source>
</evidence>
<sequence length="318" mass="35843">MNYQQQPYQQVQPAGPRVAPGVLVGVSVWRLLIVISACVGFFSAMSRGKASNLLPALSQQASLLVGIVYLGLLLYPVFTGGRRHEPKSPWWRGSMVILLILVCVTYLAIIGGSLDATWSLFEHLITPLLVLVDYLAVGRNQAAAKWWHPITWLSFPLAYLVYYIAADLRMYGSFLNPKKSAFPGVIAGFIAALLVLGFILFAFGKMKAAAARQRAGYQPYQGYPQQYQQAQYQQPGQYQQDSQQYPQPGQYQQDPQQYHQQAAPYQAQDYQQQAAQYQAQQYQAQPQQYQQQPQDPQQYQQPYPAQTQQPPPGYRPNG</sequence>
<feature type="region of interest" description="Disordered" evidence="1">
    <location>
        <begin position="231"/>
        <end position="318"/>
    </location>
</feature>
<dbReference type="Proteomes" id="UP000295680">
    <property type="component" value="Unassembled WGS sequence"/>
</dbReference>
<evidence type="ECO:0000256" key="2">
    <source>
        <dbReference type="SAM" id="Phobius"/>
    </source>
</evidence>
<feature type="transmembrane region" description="Helical" evidence="2">
    <location>
        <begin position="146"/>
        <end position="165"/>
    </location>
</feature>
<proteinExistence type="predicted"/>
<organism evidence="3 4">
    <name type="scientific">Actinocrispum wychmicini</name>
    <dbReference type="NCBI Taxonomy" id="1213861"/>
    <lineage>
        <taxon>Bacteria</taxon>
        <taxon>Bacillati</taxon>
        <taxon>Actinomycetota</taxon>
        <taxon>Actinomycetes</taxon>
        <taxon>Pseudonocardiales</taxon>
        <taxon>Pseudonocardiaceae</taxon>
        <taxon>Actinocrispum</taxon>
    </lineage>
</organism>
<name>A0A4R2IZI0_9PSEU</name>
<evidence type="ECO:0008006" key="5">
    <source>
        <dbReference type="Google" id="ProtNLM"/>
    </source>
</evidence>
<keyword evidence="2" id="KW-0472">Membrane</keyword>
<dbReference type="RefSeq" id="WP_207926777.1">
    <property type="nucleotide sequence ID" value="NZ_SLWS01000014.1"/>
</dbReference>
<keyword evidence="4" id="KW-1185">Reference proteome</keyword>
<dbReference type="EMBL" id="SLWS01000014">
    <property type="protein sequence ID" value="TCO49818.1"/>
    <property type="molecule type" value="Genomic_DNA"/>
</dbReference>
<gene>
    <name evidence="3" type="ORF">EV192_114188</name>
</gene>
<feature type="transmembrane region" description="Helical" evidence="2">
    <location>
        <begin position="185"/>
        <end position="204"/>
    </location>
</feature>
<feature type="transmembrane region" description="Helical" evidence="2">
    <location>
        <begin position="21"/>
        <end position="45"/>
    </location>
</feature>
<feature type="compositionally biased region" description="Pro residues" evidence="1">
    <location>
        <begin position="309"/>
        <end position="318"/>
    </location>
</feature>
<feature type="transmembrane region" description="Helical" evidence="2">
    <location>
        <begin position="57"/>
        <end position="78"/>
    </location>
</feature>
<evidence type="ECO:0000313" key="4">
    <source>
        <dbReference type="Proteomes" id="UP000295680"/>
    </source>
</evidence>
<feature type="compositionally biased region" description="Low complexity" evidence="1">
    <location>
        <begin position="231"/>
        <end position="308"/>
    </location>
</feature>
<keyword evidence="2" id="KW-1133">Transmembrane helix</keyword>
<evidence type="ECO:0000313" key="3">
    <source>
        <dbReference type="EMBL" id="TCO49818.1"/>
    </source>
</evidence>